<reference evidence="5" key="1">
    <citation type="submission" date="2023-07" db="EMBL/GenBank/DDBJ databases">
        <authorList>
            <person name="Stuckert A."/>
        </authorList>
    </citation>
    <scope>NUCLEOTIDE SEQUENCE</scope>
</reference>
<dbReference type="SUPFAM" id="SSF48726">
    <property type="entry name" value="Immunoglobulin"/>
    <property type="match status" value="1"/>
</dbReference>
<evidence type="ECO:0000256" key="3">
    <source>
        <dbReference type="SAM" id="MobiDB-lite"/>
    </source>
</evidence>
<keyword evidence="6" id="KW-1185">Reference proteome</keyword>
<feature type="compositionally biased region" description="Acidic residues" evidence="3">
    <location>
        <begin position="256"/>
        <end position="267"/>
    </location>
</feature>
<comment type="caution">
    <text evidence="5">The sequence shown here is derived from an EMBL/GenBank/DDBJ whole genome shotgun (WGS) entry which is preliminary data.</text>
</comment>
<dbReference type="Gene3D" id="2.60.40.10">
    <property type="entry name" value="Immunoglobulins"/>
    <property type="match status" value="1"/>
</dbReference>
<name>A0ABN9KTP8_9NEOB</name>
<proteinExistence type="predicted"/>
<evidence type="ECO:0000259" key="4">
    <source>
        <dbReference type="PROSITE" id="PS50835"/>
    </source>
</evidence>
<dbReference type="PANTHER" id="PTHR11481">
    <property type="entry name" value="IMMUNOGLOBULIN FC RECEPTOR"/>
    <property type="match status" value="1"/>
</dbReference>
<accession>A0ABN9KTP8</accession>
<dbReference type="InterPro" id="IPR007110">
    <property type="entry name" value="Ig-like_dom"/>
</dbReference>
<evidence type="ECO:0000313" key="6">
    <source>
        <dbReference type="Proteomes" id="UP001176940"/>
    </source>
</evidence>
<evidence type="ECO:0000313" key="5">
    <source>
        <dbReference type="EMBL" id="CAJ0923601.1"/>
    </source>
</evidence>
<keyword evidence="2" id="KW-1015">Disulfide bond</keyword>
<gene>
    <name evidence="5" type="ORF">RIMI_LOCUS2041148</name>
</gene>
<evidence type="ECO:0000256" key="2">
    <source>
        <dbReference type="ARBA" id="ARBA00023157"/>
    </source>
</evidence>
<dbReference type="PROSITE" id="PS50835">
    <property type="entry name" value="IG_LIKE"/>
    <property type="match status" value="1"/>
</dbReference>
<dbReference type="EMBL" id="CAUEEQ010002769">
    <property type="protein sequence ID" value="CAJ0923601.1"/>
    <property type="molecule type" value="Genomic_DNA"/>
</dbReference>
<dbReference type="InterPro" id="IPR050488">
    <property type="entry name" value="Ig_Fc_receptor"/>
</dbReference>
<keyword evidence="1" id="KW-0732">Signal</keyword>
<protein>
    <recommendedName>
        <fullName evidence="4">Ig-like domain-containing protein</fullName>
    </recommendedName>
</protein>
<dbReference type="PANTHER" id="PTHR11481:SF64">
    <property type="entry name" value="FC RECEPTOR-LIKE PROTEIN 4"/>
    <property type="match status" value="1"/>
</dbReference>
<sequence>MVSYVCLLVLIMALCKWSFPLLIKLRMLTSRNSAPFVHRLWLVLQLRAILFSESKATFTLAFRQCASLLRRRRSGDAAATQRRRAPMFNIGDACVVLVAFFATCVVSDASVGRKKTLHVAFSVRPIFVGKRRTRKPALTEILLPEDIRLPTLEVTPIAPKEEDDLVFSCSVPISLTFEDAFKDSLESVEEIEVWLYSFKKNGRRVRNFSQSNQYHISLAQLEDSGKYTCEIKSSSLHLESEVLKIQIKTDLKSCPDEDDDDNDENYEDSGNTSAFGDDEDFGYWTFVKM</sequence>
<dbReference type="Proteomes" id="UP001176940">
    <property type="component" value="Unassembled WGS sequence"/>
</dbReference>
<dbReference type="InterPro" id="IPR013783">
    <property type="entry name" value="Ig-like_fold"/>
</dbReference>
<evidence type="ECO:0000256" key="1">
    <source>
        <dbReference type="ARBA" id="ARBA00022729"/>
    </source>
</evidence>
<organism evidence="5 6">
    <name type="scientific">Ranitomeya imitator</name>
    <name type="common">mimic poison frog</name>
    <dbReference type="NCBI Taxonomy" id="111125"/>
    <lineage>
        <taxon>Eukaryota</taxon>
        <taxon>Metazoa</taxon>
        <taxon>Chordata</taxon>
        <taxon>Craniata</taxon>
        <taxon>Vertebrata</taxon>
        <taxon>Euteleostomi</taxon>
        <taxon>Amphibia</taxon>
        <taxon>Batrachia</taxon>
        <taxon>Anura</taxon>
        <taxon>Neobatrachia</taxon>
        <taxon>Hyloidea</taxon>
        <taxon>Dendrobatidae</taxon>
        <taxon>Dendrobatinae</taxon>
        <taxon>Ranitomeya</taxon>
    </lineage>
</organism>
<feature type="region of interest" description="Disordered" evidence="3">
    <location>
        <begin position="253"/>
        <end position="279"/>
    </location>
</feature>
<dbReference type="InterPro" id="IPR036179">
    <property type="entry name" value="Ig-like_dom_sf"/>
</dbReference>
<feature type="domain" description="Ig-like" evidence="4">
    <location>
        <begin position="150"/>
        <end position="239"/>
    </location>
</feature>